<dbReference type="OrthoDB" id="1374100at2"/>
<reference evidence="1 2" key="1">
    <citation type="submission" date="2019-04" db="EMBL/GenBank/DDBJ databases">
        <title>Flavobacterium sp. GS03.</title>
        <authorList>
            <person name="Kim H."/>
        </authorList>
    </citation>
    <scope>NUCLEOTIDE SEQUENCE [LARGE SCALE GENOMIC DNA]</scope>
    <source>
        <strain evidence="1 2">GS03</strain>
    </source>
</reference>
<name>A0A4V1CCD3_9FLAO</name>
<dbReference type="RefSeq" id="WP_136152950.1">
    <property type="nucleotide sequence ID" value="NZ_CP038810.1"/>
</dbReference>
<evidence type="ECO:0000313" key="2">
    <source>
        <dbReference type="Proteomes" id="UP000296862"/>
    </source>
</evidence>
<organism evidence="1 2">
    <name type="scientific">Flavobacterium sangjuense</name>
    <dbReference type="NCBI Taxonomy" id="2518177"/>
    <lineage>
        <taxon>Bacteria</taxon>
        <taxon>Pseudomonadati</taxon>
        <taxon>Bacteroidota</taxon>
        <taxon>Flavobacteriia</taxon>
        <taxon>Flavobacteriales</taxon>
        <taxon>Flavobacteriaceae</taxon>
        <taxon>Flavobacterium</taxon>
    </lineage>
</organism>
<evidence type="ECO:0000313" key="1">
    <source>
        <dbReference type="EMBL" id="QBZ99084.1"/>
    </source>
</evidence>
<dbReference type="AlphaFoldDB" id="A0A4V1CCD3"/>
<gene>
    <name evidence="1" type="ORF">GS03_02606</name>
</gene>
<dbReference type="KEGG" id="fsn:GS03_02606"/>
<keyword evidence="2" id="KW-1185">Reference proteome</keyword>
<dbReference type="Proteomes" id="UP000296862">
    <property type="component" value="Chromosome"/>
</dbReference>
<accession>A0A4V1CCD3</accession>
<protein>
    <submittedName>
        <fullName evidence="1">Uncharacterized protein</fullName>
    </submittedName>
</protein>
<sequence length="75" mass="8864">MSWNKVEYNCRAIYEYQFINGEKPMERRILIQVIAEEFPDLPRVRIAYAVDRCINTVAAPMSPSTFLTFVQSYLR</sequence>
<proteinExistence type="predicted"/>
<dbReference type="EMBL" id="CP038810">
    <property type="protein sequence ID" value="QBZ99084.1"/>
    <property type="molecule type" value="Genomic_DNA"/>
</dbReference>